<evidence type="ECO:0000313" key="2">
    <source>
        <dbReference type="Proteomes" id="UP000034287"/>
    </source>
</evidence>
<keyword evidence="2" id="KW-1185">Reference proteome</keyword>
<comment type="caution">
    <text evidence="1">The sequence shown here is derived from an EMBL/GenBank/DDBJ whole genome shotgun (WGS) entry which is preliminary data.</text>
</comment>
<dbReference type="AlphaFoldDB" id="A0A0M2SGW9"/>
<dbReference type="PATRIC" id="fig|1432562.3.peg.2027"/>
<reference evidence="1 2" key="1">
    <citation type="submission" date="2015-04" db="EMBL/GenBank/DDBJ databases">
        <title>Taxonomic description and genome sequence of Salinicoccus sediminis sp. nov., a novel hyper halotolerant bacterium isolated from marine sediment.</title>
        <authorList>
            <person name="Mathan Kumar R."/>
            <person name="Kaur G."/>
            <person name="Kumar N."/>
            <person name="Kumar A."/>
            <person name="Singh N.K."/>
            <person name="Kaur N."/>
            <person name="Mayilraj S."/>
        </authorList>
    </citation>
    <scope>NUCLEOTIDE SEQUENCE [LARGE SCALE GENOMIC DNA]</scope>
    <source>
        <strain evidence="1 2">SV-16</strain>
    </source>
</reference>
<dbReference type="RefSeq" id="WP_046516807.1">
    <property type="nucleotide sequence ID" value="NZ_LAYZ01000024.1"/>
</dbReference>
<proteinExistence type="predicted"/>
<organism evidence="1 2">
    <name type="scientific">Salinicoccus sediminis</name>
    <dbReference type="NCBI Taxonomy" id="1432562"/>
    <lineage>
        <taxon>Bacteria</taxon>
        <taxon>Bacillati</taxon>
        <taxon>Bacillota</taxon>
        <taxon>Bacilli</taxon>
        <taxon>Bacillales</taxon>
        <taxon>Staphylococcaceae</taxon>
        <taxon>Salinicoccus</taxon>
    </lineage>
</organism>
<name>A0A0M2SGW9_9STAP</name>
<accession>A0A0M2SGW9</accession>
<protein>
    <submittedName>
        <fullName evidence="1">Uncharacterized protein</fullName>
    </submittedName>
</protein>
<dbReference type="Proteomes" id="UP000034287">
    <property type="component" value="Unassembled WGS sequence"/>
</dbReference>
<gene>
    <name evidence="1" type="ORF">WN59_10210</name>
</gene>
<sequence>MNLRQYRKAFNKEFKKQGLSKTTIFKSIKLFNSKNLTIRNYSLKRDLFYYSKNVFVPNSNDFPSWNVEKNNIKMLYISYLTLNNNFAYSPDESFFNIEENEVYYIDISVSQSKNIIVTPIIIHYSRGKKTKLTKIIDKNQLLNFSNDEDKCRLTFKIEGSGDFSIENIKVLKLR</sequence>
<dbReference type="EMBL" id="LAYZ01000024">
    <property type="protein sequence ID" value="KKK33964.1"/>
    <property type="molecule type" value="Genomic_DNA"/>
</dbReference>
<dbReference type="STRING" id="1432562.WN59_10210"/>
<dbReference type="OrthoDB" id="9835544at2"/>
<evidence type="ECO:0000313" key="1">
    <source>
        <dbReference type="EMBL" id="KKK33964.1"/>
    </source>
</evidence>